<organism evidence="1 2">
    <name type="scientific">Xanthoceras sorbifolium</name>
    <dbReference type="NCBI Taxonomy" id="99658"/>
    <lineage>
        <taxon>Eukaryota</taxon>
        <taxon>Viridiplantae</taxon>
        <taxon>Streptophyta</taxon>
        <taxon>Embryophyta</taxon>
        <taxon>Tracheophyta</taxon>
        <taxon>Spermatophyta</taxon>
        <taxon>Magnoliopsida</taxon>
        <taxon>eudicotyledons</taxon>
        <taxon>Gunneridae</taxon>
        <taxon>Pentapetalae</taxon>
        <taxon>rosids</taxon>
        <taxon>malvids</taxon>
        <taxon>Sapindales</taxon>
        <taxon>Sapindaceae</taxon>
        <taxon>Xanthoceroideae</taxon>
        <taxon>Xanthoceras</taxon>
    </lineage>
</organism>
<sequence>MDSPILHRVGYILSMRVGLSHAMDGIFEYILKSYKEVKGLSNDQLLSRFPLGRLGFKDEGLAYTHGRNETSNQTRPLHQLIHKYSFSYDLSSATDIFPLSFQETLVKRLNNTTVSFSWVVSGLGCNVFLVSTFEKSSPFFVWFRTGQPLGYLSSFPLFALSHHFVVGLAVDRVYPEIVFQKHALISNDIVIGDPKVAYVYREMMAKLWVKISLPKSLVSNQGSMEFAKHFCSWSRDLSPILAYSLRGILPLLFEIWLGFPEGSSQLHTISKWYAVTLFEDVLHSGAMSNRSQKTLSLGSQRIAHP</sequence>
<dbReference type="EMBL" id="JAFEMO010000005">
    <property type="protein sequence ID" value="KAH7571040.1"/>
    <property type="molecule type" value="Genomic_DNA"/>
</dbReference>
<keyword evidence="2" id="KW-1185">Reference proteome</keyword>
<dbReference type="PANTHER" id="PTHR34456:SF9">
    <property type="entry name" value="MITOVIRUS RNA-DEPENDENT RNA POLYMERASE"/>
    <property type="match status" value="1"/>
</dbReference>
<reference evidence="1 2" key="1">
    <citation type="submission" date="2021-02" db="EMBL/GenBank/DDBJ databases">
        <title>Plant Genome Project.</title>
        <authorList>
            <person name="Zhang R.-G."/>
        </authorList>
    </citation>
    <scope>NUCLEOTIDE SEQUENCE [LARGE SCALE GENOMIC DNA]</scope>
    <source>
        <tissue evidence="1">Leaves</tissue>
    </source>
</reference>
<dbReference type="Proteomes" id="UP000827721">
    <property type="component" value="Unassembled WGS sequence"/>
</dbReference>
<proteinExistence type="predicted"/>
<protein>
    <recommendedName>
        <fullName evidence="3">Maturase K</fullName>
    </recommendedName>
</protein>
<dbReference type="PANTHER" id="PTHR34456">
    <property type="entry name" value="MITOVIRUS RNA-DEPENDENT RNA POLYMERASE"/>
    <property type="match status" value="1"/>
</dbReference>
<name>A0ABQ8I352_9ROSI</name>
<accession>A0ABQ8I352</accession>
<comment type="caution">
    <text evidence="1">The sequence shown here is derived from an EMBL/GenBank/DDBJ whole genome shotgun (WGS) entry which is preliminary data.</text>
</comment>
<dbReference type="Pfam" id="PF05919">
    <property type="entry name" value="Mitovir_RNA_pol"/>
    <property type="match status" value="1"/>
</dbReference>
<evidence type="ECO:0000313" key="2">
    <source>
        <dbReference type="Proteomes" id="UP000827721"/>
    </source>
</evidence>
<gene>
    <name evidence="1" type="ORF">JRO89_XS05G0243300</name>
</gene>
<evidence type="ECO:0008006" key="3">
    <source>
        <dbReference type="Google" id="ProtNLM"/>
    </source>
</evidence>
<evidence type="ECO:0000313" key="1">
    <source>
        <dbReference type="EMBL" id="KAH7571040.1"/>
    </source>
</evidence>
<dbReference type="InterPro" id="IPR008686">
    <property type="entry name" value="RNA_pol_mitovir"/>
</dbReference>